<evidence type="ECO:0000313" key="8">
    <source>
        <dbReference type="EMBL" id="GAA5808668.1"/>
    </source>
</evidence>
<gene>
    <name evidence="8" type="ORF">MFLAVUS_002061</name>
</gene>
<accession>A0ABP9YP78</accession>
<evidence type="ECO:0000256" key="5">
    <source>
        <dbReference type="PROSITE-ProRule" id="PRU00708"/>
    </source>
</evidence>
<feature type="repeat" description="PPR" evidence="5">
    <location>
        <begin position="157"/>
        <end position="191"/>
    </location>
</feature>
<evidence type="ECO:0000256" key="2">
    <source>
        <dbReference type="ARBA" id="ARBA00022737"/>
    </source>
</evidence>
<comment type="subunit">
    <text evidence="4">Binds to mitochondrial small subunit 15S rRNA.</text>
</comment>
<evidence type="ECO:0000256" key="4">
    <source>
        <dbReference type="ARBA" id="ARBA00044511"/>
    </source>
</evidence>
<dbReference type="Proteomes" id="UP001473302">
    <property type="component" value="Unassembled WGS sequence"/>
</dbReference>
<keyword evidence="9" id="KW-1185">Reference proteome</keyword>
<dbReference type="PANTHER" id="PTHR47447">
    <property type="entry name" value="OS03G0856100 PROTEIN"/>
    <property type="match status" value="1"/>
</dbReference>
<dbReference type="InterPro" id="IPR057027">
    <property type="entry name" value="TPR_mt"/>
</dbReference>
<feature type="domain" description="PROP1-like PPR" evidence="6">
    <location>
        <begin position="85"/>
        <end position="201"/>
    </location>
</feature>
<evidence type="ECO:0000256" key="3">
    <source>
        <dbReference type="ARBA" id="ARBA00044493"/>
    </source>
</evidence>
<dbReference type="Pfam" id="PF23276">
    <property type="entry name" value="TPR_24"/>
    <property type="match status" value="1"/>
</dbReference>
<sequence>MTISLFVKVFDMFRHTLTLLRRKALPKPCLYRSPCRTYTSNSILSEINLKMFQVLDSAAIARKPSSSRTLSSILQLEQDLRQSGEQFNSETYEHILSAYAKSDQDKSLELYERMVDEGIKPTRAFYHKALQLVAKSGDAVTQAKILQYMENDGYKPTSKTYHLMLLCMRENAELERALDTFELMRRQNITPGLLTYLSVIDMAVNLHQPDIASQLLEQAEQLPTFREKDQFLYMHILRSASFHGYYEIAKLNWKKAVNDCNFKPDEGVCLHVINLAGNYGDPVLASDVIRILGEEGYRFRECHFSPLIEAFASTGDMTSTFKVFSAMRKVGVIPTKKTAIPIARKLGSDVNAVRKARDSLLEMAKDQQVDTIAFNLIIHCFAYNKEYDEAVSIFARAKEFGVKPDNETLDAVLDACIHCKDASLGEMLYREQLSRGVKGTSSTLSKMVTLMCTQVDYESAFKYLEKMKKLNMIPLRGCYFKLVKVLSAANDPRLMFAIEDMAAYGYDISNHMEEYMEKEVEKRLNAIEEEEFFTV</sequence>
<keyword evidence="2" id="KW-0677">Repeat</keyword>
<dbReference type="EMBL" id="BAABUK010000003">
    <property type="protein sequence ID" value="GAA5808668.1"/>
    <property type="molecule type" value="Genomic_DNA"/>
</dbReference>
<organism evidence="8 9">
    <name type="scientific">Mucor flavus</name>
    <dbReference type="NCBI Taxonomy" id="439312"/>
    <lineage>
        <taxon>Eukaryota</taxon>
        <taxon>Fungi</taxon>
        <taxon>Fungi incertae sedis</taxon>
        <taxon>Mucoromycota</taxon>
        <taxon>Mucoromycotina</taxon>
        <taxon>Mucoromycetes</taxon>
        <taxon>Mucorales</taxon>
        <taxon>Mucorineae</taxon>
        <taxon>Mucoraceae</taxon>
        <taxon>Mucor</taxon>
    </lineage>
</organism>
<dbReference type="InterPro" id="IPR011990">
    <property type="entry name" value="TPR-like_helical_dom_sf"/>
</dbReference>
<feature type="repeat" description="PPR" evidence="5">
    <location>
        <begin position="88"/>
        <end position="121"/>
    </location>
</feature>
<dbReference type="PROSITE" id="PS51375">
    <property type="entry name" value="PPR"/>
    <property type="match status" value="4"/>
</dbReference>
<dbReference type="Pfam" id="PF17177">
    <property type="entry name" value="PPR_long"/>
    <property type="match status" value="1"/>
</dbReference>
<evidence type="ECO:0000259" key="6">
    <source>
        <dbReference type="Pfam" id="PF17177"/>
    </source>
</evidence>
<feature type="domain" description="Pentatricopeptide repeat-containing protein-mitochondrial" evidence="7">
    <location>
        <begin position="266"/>
        <end position="396"/>
    </location>
</feature>
<comment type="function">
    <text evidence="3">Regulates mitochondrial small subunit maturation by controlling 15S rRNA 5'-end processing. Localizes to the 5' precursor of the 15S rRNA in a position that is subsequently occupied by mS47 in the mature yeast mtSSU. Uses structure and sequence-specific RNA recognition, binding to a single-stranded region of the precursor and specifically recognizing bases -6 to -1. The exchange of Ccm1 for mS47 is coupled to the irreversible removal of precursor rRNA that is accompanied by conformational changes of the mitoribosomal proteins uS5m and mS26. These conformational changes signal completion of 5'-end rRNA processing through protection of the mature 5'-end of the 15S rRNA and stabilization of mS47. The removal of the 5' precursor together with the dissociation of Ccm1 may be catalyzed by the 5'-3' exoribonuclease Pet127. Involved in the specific removal of group I introns in mitochondrial encoded transcripts.</text>
</comment>
<reference evidence="8 9" key="1">
    <citation type="submission" date="2024-04" db="EMBL/GenBank/DDBJ databases">
        <title>genome sequences of Mucor flavus KT1a and Helicostylum pulchrum KT1b strains isolated from the surface of a dry-aged beef.</title>
        <authorList>
            <person name="Toyotome T."/>
            <person name="Hosono M."/>
            <person name="Torimaru M."/>
            <person name="Fukuda K."/>
            <person name="Mikami N."/>
        </authorList>
    </citation>
    <scope>NUCLEOTIDE SEQUENCE [LARGE SCALE GENOMIC DNA]</scope>
    <source>
        <strain evidence="8 9">KT1a</strain>
    </source>
</reference>
<comment type="caution">
    <text evidence="8">The sequence shown here is derived from an EMBL/GenBank/DDBJ whole genome shotgun (WGS) entry which is preliminary data.</text>
</comment>
<proteinExistence type="inferred from homology"/>
<feature type="repeat" description="PPR" evidence="5">
    <location>
        <begin position="300"/>
        <end position="334"/>
    </location>
</feature>
<dbReference type="InterPro" id="IPR002885">
    <property type="entry name" value="PPR_rpt"/>
</dbReference>
<evidence type="ECO:0000256" key="1">
    <source>
        <dbReference type="ARBA" id="ARBA00006192"/>
    </source>
</evidence>
<feature type="repeat" description="PPR" evidence="5">
    <location>
        <begin position="370"/>
        <end position="404"/>
    </location>
</feature>
<protein>
    <recommendedName>
        <fullName evidence="10">Pentacotripeptide-repeat region of PRORP domain-containing protein</fullName>
    </recommendedName>
</protein>
<dbReference type="PANTHER" id="PTHR47447:SF17">
    <property type="entry name" value="OS12G0638900 PROTEIN"/>
    <property type="match status" value="1"/>
</dbReference>
<comment type="similarity">
    <text evidence="1">Belongs to the CCM1 family.</text>
</comment>
<evidence type="ECO:0008006" key="10">
    <source>
        <dbReference type="Google" id="ProtNLM"/>
    </source>
</evidence>
<dbReference type="InterPro" id="IPR033443">
    <property type="entry name" value="PROP1-like_PPR_dom"/>
</dbReference>
<dbReference type="NCBIfam" id="TIGR00756">
    <property type="entry name" value="PPR"/>
    <property type="match status" value="1"/>
</dbReference>
<evidence type="ECO:0000313" key="9">
    <source>
        <dbReference type="Proteomes" id="UP001473302"/>
    </source>
</evidence>
<evidence type="ECO:0000259" key="7">
    <source>
        <dbReference type="Pfam" id="PF23276"/>
    </source>
</evidence>
<dbReference type="Gene3D" id="1.25.40.10">
    <property type="entry name" value="Tetratricopeptide repeat domain"/>
    <property type="match status" value="3"/>
</dbReference>
<name>A0ABP9YP78_9FUNG</name>